<dbReference type="InterPro" id="IPR008984">
    <property type="entry name" value="SMAD_FHA_dom_sf"/>
</dbReference>
<feature type="region of interest" description="Disordered" evidence="20">
    <location>
        <begin position="449"/>
        <end position="522"/>
    </location>
</feature>
<keyword evidence="6" id="KW-0597">Phosphoprotein</keyword>
<dbReference type="AlphaFoldDB" id="A0A6M2DR42"/>
<keyword evidence="4" id="KW-1003">Cell membrane</keyword>
<dbReference type="InterPro" id="IPR000253">
    <property type="entry name" value="FHA_dom"/>
</dbReference>
<evidence type="ECO:0000259" key="22">
    <source>
        <dbReference type="PROSITE" id="PS50006"/>
    </source>
</evidence>
<dbReference type="SMART" id="SM00240">
    <property type="entry name" value="FHA"/>
    <property type="match status" value="1"/>
</dbReference>
<dbReference type="Gene3D" id="2.60.200.20">
    <property type="match status" value="1"/>
</dbReference>
<evidence type="ECO:0000256" key="15">
    <source>
        <dbReference type="ARBA" id="ARBA00060409"/>
    </source>
</evidence>
<feature type="coiled-coil region" evidence="19">
    <location>
        <begin position="283"/>
        <end position="420"/>
    </location>
</feature>
<evidence type="ECO:0000256" key="7">
    <source>
        <dbReference type="ARBA" id="ARBA00022692"/>
    </source>
</evidence>
<keyword evidence="8" id="KW-0256">Endoplasmic reticulum</keyword>
<accession>A0A6M2DR42</accession>
<dbReference type="Pfam" id="PF00498">
    <property type="entry name" value="FHA"/>
    <property type="match status" value="1"/>
</dbReference>
<feature type="transmembrane region" description="Helical" evidence="21">
    <location>
        <begin position="834"/>
        <end position="852"/>
    </location>
</feature>
<dbReference type="EMBL" id="GIIL01004364">
    <property type="protein sequence ID" value="NOV48090.1"/>
    <property type="molecule type" value="Transcribed_RNA"/>
</dbReference>
<evidence type="ECO:0000256" key="5">
    <source>
        <dbReference type="ARBA" id="ARBA00022490"/>
    </source>
</evidence>
<feature type="domain" description="FHA" evidence="22">
    <location>
        <begin position="40"/>
        <end position="95"/>
    </location>
</feature>
<dbReference type="GO" id="GO:0042383">
    <property type="term" value="C:sarcolemma"/>
    <property type="evidence" value="ECO:0007669"/>
    <property type="project" value="UniProtKB-SubCell"/>
</dbReference>
<evidence type="ECO:0000256" key="17">
    <source>
        <dbReference type="ARBA" id="ARBA00066015"/>
    </source>
</evidence>
<dbReference type="PROSITE" id="PS50006">
    <property type="entry name" value="FHA_DOMAIN"/>
    <property type="match status" value="1"/>
</dbReference>
<keyword evidence="9 21" id="KW-1133">Transmembrane helix</keyword>
<evidence type="ECO:0000256" key="19">
    <source>
        <dbReference type="SAM" id="Coils"/>
    </source>
</evidence>
<name>A0A6M2DR42_XENCH</name>
<dbReference type="PANTHER" id="PTHR15715:SF37">
    <property type="entry name" value="LD47843P"/>
    <property type="match status" value="1"/>
</dbReference>
<evidence type="ECO:0000256" key="10">
    <source>
        <dbReference type="ARBA" id="ARBA00023054"/>
    </source>
</evidence>
<evidence type="ECO:0000256" key="18">
    <source>
        <dbReference type="ARBA" id="ARBA00074026"/>
    </source>
</evidence>
<evidence type="ECO:0000256" key="21">
    <source>
        <dbReference type="SAM" id="Phobius"/>
    </source>
</evidence>
<dbReference type="GO" id="GO:0005789">
    <property type="term" value="C:endoplasmic reticulum membrane"/>
    <property type="evidence" value="ECO:0007669"/>
    <property type="project" value="UniProtKB-SubCell"/>
</dbReference>
<dbReference type="SUPFAM" id="SSF49879">
    <property type="entry name" value="SMAD/FHA domain"/>
    <property type="match status" value="1"/>
</dbReference>
<comment type="function">
    <text evidence="14">Associates with the striatin-interacting phosphatase and kinase (STRIPAK) core complex, forming the extended (SIKE1:SLMAP)STRIPAK complex. The (SIKE1:SLMAP)STRIPAK complex dephosphorylates STK3 leading to the inhibition of Hippo signaling and the control of cell growth. May play a role during myoblast fusion.</text>
</comment>
<dbReference type="CDD" id="cd22679">
    <property type="entry name" value="FHA_SLMAP"/>
    <property type="match status" value="1"/>
</dbReference>
<feature type="compositionally biased region" description="Polar residues" evidence="20">
    <location>
        <begin position="503"/>
        <end position="512"/>
    </location>
</feature>
<dbReference type="FunFam" id="2.60.200.20:FF:000003">
    <property type="entry name" value="sarcolemmal membrane-associated protein isoform X2"/>
    <property type="match status" value="1"/>
</dbReference>
<evidence type="ECO:0000256" key="1">
    <source>
        <dbReference type="ARBA" id="ARBA00004300"/>
    </source>
</evidence>
<keyword evidence="11" id="KW-0496">Mitochondrion</keyword>
<keyword evidence="12 21" id="KW-0472">Membrane</keyword>
<evidence type="ECO:0000256" key="20">
    <source>
        <dbReference type="SAM" id="MobiDB-lite"/>
    </source>
</evidence>
<evidence type="ECO:0000256" key="11">
    <source>
        <dbReference type="ARBA" id="ARBA00023128"/>
    </source>
</evidence>
<evidence type="ECO:0000256" key="9">
    <source>
        <dbReference type="ARBA" id="ARBA00022989"/>
    </source>
</evidence>
<keyword evidence="7 21" id="KW-0812">Transmembrane</keyword>
<evidence type="ECO:0000256" key="2">
    <source>
        <dbReference type="ARBA" id="ARBA00004304"/>
    </source>
</evidence>
<feature type="coiled-coil region" evidence="19">
    <location>
        <begin position="673"/>
        <end position="735"/>
    </location>
</feature>
<evidence type="ECO:0000256" key="14">
    <source>
        <dbReference type="ARBA" id="ARBA00057671"/>
    </source>
</evidence>
<dbReference type="PANTHER" id="PTHR15715">
    <property type="entry name" value="CENTROSOMAL PROTEIN OF 170 KDA"/>
    <property type="match status" value="1"/>
</dbReference>
<reference evidence="23" key="1">
    <citation type="submission" date="2020-03" db="EMBL/GenBank/DDBJ databases">
        <title>Transcriptomic Profiling of the Digestive Tract of the Rat Flea, Xenopsylla cheopis, Following Blood Feeding and Infection with Yersinia pestis.</title>
        <authorList>
            <person name="Bland D.M."/>
            <person name="Martens C.A."/>
            <person name="Virtaneva K."/>
            <person name="Kanakabandi K."/>
            <person name="Long D."/>
            <person name="Rosenke R."/>
            <person name="Saturday G.A."/>
            <person name="Hoyt F.H."/>
            <person name="Bruno D.P."/>
            <person name="Ribeiro J.M.C."/>
            <person name="Hinnebusch J."/>
        </authorList>
    </citation>
    <scope>NUCLEOTIDE SEQUENCE</scope>
</reference>
<evidence type="ECO:0000256" key="6">
    <source>
        <dbReference type="ARBA" id="ARBA00022553"/>
    </source>
</evidence>
<evidence type="ECO:0000313" key="23">
    <source>
        <dbReference type="EMBL" id="NOV48090.1"/>
    </source>
</evidence>
<proteinExistence type="inferred from homology"/>
<dbReference type="InterPro" id="IPR051176">
    <property type="entry name" value="Cent_Immune-Sig_Mod"/>
</dbReference>
<evidence type="ECO:0000256" key="8">
    <source>
        <dbReference type="ARBA" id="ARBA00022824"/>
    </source>
</evidence>
<evidence type="ECO:0000256" key="12">
    <source>
        <dbReference type="ARBA" id="ARBA00023136"/>
    </source>
</evidence>
<comment type="subcellular location">
    <subcellularLocation>
        <location evidence="15">Cell membrane</location>
        <location evidence="15">Sarcolemma</location>
        <topology evidence="15">Single-pass type IV membrane protein</topology>
    </subcellularLocation>
    <subcellularLocation>
        <location evidence="1">Cytoplasm</location>
        <location evidence="1">Cytoskeleton</location>
        <location evidence="1">Microtubule organizing center</location>
        <location evidence="1">Centrosome</location>
    </subcellularLocation>
    <subcellularLocation>
        <location evidence="3">Endoplasmic reticulum membrane</location>
        <topology evidence="3">Single-pass membrane protein</topology>
    </subcellularLocation>
    <subcellularLocation>
        <location evidence="2">Mitochondrion membrane</location>
        <topology evidence="2">Single-pass membrane protein</topology>
    </subcellularLocation>
</comment>
<evidence type="ECO:0000256" key="3">
    <source>
        <dbReference type="ARBA" id="ARBA00004389"/>
    </source>
</evidence>
<dbReference type="GO" id="GO:0005813">
    <property type="term" value="C:centrosome"/>
    <property type="evidence" value="ECO:0007669"/>
    <property type="project" value="UniProtKB-SubCell"/>
</dbReference>
<organism evidence="23">
    <name type="scientific">Xenopsylla cheopis</name>
    <name type="common">Oriental rat flea</name>
    <name type="synonym">Pulex cheopis</name>
    <dbReference type="NCBI Taxonomy" id="163159"/>
    <lineage>
        <taxon>Eukaryota</taxon>
        <taxon>Metazoa</taxon>
        <taxon>Ecdysozoa</taxon>
        <taxon>Arthropoda</taxon>
        <taxon>Hexapoda</taxon>
        <taxon>Insecta</taxon>
        <taxon>Pterygota</taxon>
        <taxon>Neoptera</taxon>
        <taxon>Endopterygota</taxon>
        <taxon>Siphonaptera</taxon>
        <taxon>Pulicidae</taxon>
        <taxon>Xenopsyllinae</taxon>
        <taxon>Xenopsylla</taxon>
    </lineage>
</organism>
<keyword evidence="10 19" id="KW-0175">Coiled coil</keyword>
<protein>
    <recommendedName>
        <fullName evidence="18">Sarcolemmal membrane-associated protein</fullName>
    </recommendedName>
</protein>
<feature type="compositionally biased region" description="Low complexity" evidence="20">
    <location>
        <begin position="487"/>
        <end position="500"/>
    </location>
</feature>
<dbReference type="GO" id="GO:0031966">
    <property type="term" value="C:mitochondrial membrane"/>
    <property type="evidence" value="ECO:0007669"/>
    <property type="project" value="UniProtKB-SubCell"/>
</dbReference>
<keyword evidence="5" id="KW-0963">Cytoplasm</keyword>
<comment type="subunit">
    <text evidence="17">Homodimer. Interacts with myosin. Interacts with SIKE1 and both associate with the STRIPAK core complex composed of PP2A catalytic and scaffolding subunits, the striatins (PP2A regulatory subunits), the striatin-associated proteins MOB4, STRIP1 and STRIP2, PDCD10 and members of the STE20 kinases, such as STK24 and STK26. Interacts (via FHA domain) with STK3 (when phosphorylated); the interaction associates STK3 with the STRIPAK complex.</text>
</comment>
<sequence length="861" mass="98068">MSSPPISGDQNTFEYPKASLLCRPNSHIFQERTLNLSQPVKIGRSVARDRVMPTNAIFECKVLSRNHALLWYENGKFFLQDTKSSNGTFVNNQRLSLGGMESQPHEVCSGDIVQFGVDVIENTKKVTHGCIVATLKLYLPDGTEAKASQVSCISQTGVGNIGTVSAVELYQLNQYIQEATRRELQLEGKLGHLQKIVESTKHLAQQAWHCLLQEDLLLTRIDTLESQLKVYMNNAGEDKVRLEMVQLLDDKLKYQQAAKESLRRAVEDKLAAAQRCSTLEIALCSAEEEKDNTQRALDRANDELQDLAGQVIASQGRIKDLQTQCEKLEQLRTQYSVLKVQLHQWRHKETLCQTKLLCSQAKLAIYEDEYKLHNNVIKEAKSEGDTLDNELYQTNHDSLISKMDAQIDHLQRRLMELTTVKNKTMAGDTNKSTSDISDVSDDGSMTVIDSIEDESTIRITNQSSEELNKRNSSRQSDIPPSLDIFRNNISSNNDQNNCGNPFIDQTSTNPDLENNKEPEDNLDNTQWMESVEQISNALLELRAQREILVTHEQRRKEKLKEYNDTNSDLNNSEINDNDLNAKQNSKLESSMGIDHNEENGSISPIKSPVEWLTENEKLRDELDCCRSQLHVYETEIVELNHKLETLGIELEMRPSHNSLQEKETLCLTQRVALDEITREREALIARLEQSTQNEHEFKESLELAGEKSNTLEKLIAELRRCIGEKDESLEKLKEELIAEKVTSNINISSQTENLTPPNILSSEETQTPSKEYKDFENSVQKDFEFLSDPVVELQEELMSIKEIFATTSAENRSLTDQIERLQLDYDSAMRQSRTMIYVYIAPLLALVVYMLLSPYMGQDTH</sequence>
<comment type="similarity">
    <text evidence="16">Belongs to the SLMAP family.</text>
</comment>
<evidence type="ECO:0000256" key="13">
    <source>
        <dbReference type="ARBA" id="ARBA00023212"/>
    </source>
</evidence>
<evidence type="ECO:0000256" key="16">
    <source>
        <dbReference type="ARBA" id="ARBA00061687"/>
    </source>
</evidence>
<keyword evidence="13" id="KW-0206">Cytoskeleton</keyword>
<evidence type="ECO:0000256" key="4">
    <source>
        <dbReference type="ARBA" id="ARBA00022475"/>
    </source>
</evidence>